<organism evidence="1 2">
    <name type="scientific">Entomophthora muscae</name>
    <dbReference type="NCBI Taxonomy" id="34485"/>
    <lineage>
        <taxon>Eukaryota</taxon>
        <taxon>Fungi</taxon>
        <taxon>Fungi incertae sedis</taxon>
        <taxon>Zoopagomycota</taxon>
        <taxon>Entomophthoromycotina</taxon>
        <taxon>Entomophthoromycetes</taxon>
        <taxon>Entomophthorales</taxon>
        <taxon>Entomophthoraceae</taxon>
        <taxon>Entomophthora</taxon>
    </lineage>
</organism>
<accession>A0ACC2TM94</accession>
<protein>
    <submittedName>
        <fullName evidence="1">Uncharacterized protein</fullName>
    </submittedName>
</protein>
<gene>
    <name evidence="1" type="ORF">DSO57_1031589</name>
</gene>
<evidence type="ECO:0000313" key="2">
    <source>
        <dbReference type="Proteomes" id="UP001165960"/>
    </source>
</evidence>
<evidence type="ECO:0000313" key="1">
    <source>
        <dbReference type="EMBL" id="KAJ9075865.1"/>
    </source>
</evidence>
<dbReference type="EMBL" id="QTSX02002358">
    <property type="protein sequence ID" value="KAJ9075865.1"/>
    <property type="molecule type" value="Genomic_DNA"/>
</dbReference>
<sequence length="340" mass="38218">MHSFLGSPFWTPFKKLFFKPTPGCKHVFDDLSVKLVQEICPLGVDQAKWKPKLSWDDIETTQSKIDSLKLEEDLPRIKLSPKDFHSLLKGSANSEVSSRDRLQPPAQDTDIVLLDVRNYYESALGNFEGAVCPPIRNFKSLPNYLRKNLSLFSKKTLVTYCTGGIRCEKATAYIRDFIQPELQSKPDLEPINAVYMLEGGIHNYLEWFQASKSPEEECLFQGRNYIFDARQSTSLSDYSIHSTPTPEKQASKSCITKCGFCSAPAAHLYKCTSQHCHKLIVRCAPLNAQDAPVKPSNCYLSLPSCCLDCLNSVKTKTKKVGLCECELKRVQALETVQASS</sequence>
<comment type="caution">
    <text evidence="1">The sequence shown here is derived from an EMBL/GenBank/DDBJ whole genome shotgun (WGS) entry which is preliminary data.</text>
</comment>
<dbReference type="Proteomes" id="UP001165960">
    <property type="component" value="Unassembled WGS sequence"/>
</dbReference>
<reference evidence="1" key="1">
    <citation type="submission" date="2022-04" db="EMBL/GenBank/DDBJ databases">
        <title>Genome of the entomopathogenic fungus Entomophthora muscae.</title>
        <authorList>
            <person name="Elya C."/>
            <person name="Lovett B.R."/>
            <person name="Lee E."/>
            <person name="Macias A.M."/>
            <person name="Hajek A.E."/>
            <person name="De Bivort B.L."/>
            <person name="Kasson M.T."/>
            <person name="De Fine Licht H.H."/>
            <person name="Stajich J.E."/>
        </authorList>
    </citation>
    <scope>NUCLEOTIDE SEQUENCE</scope>
    <source>
        <strain evidence="1">Berkeley</strain>
    </source>
</reference>
<name>A0ACC2TM94_9FUNG</name>
<keyword evidence="2" id="KW-1185">Reference proteome</keyword>
<proteinExistence type="predicted"/>